<name>A0ACC3NAI3_9PEZI</name>
<comment type="caution">
    <text evidence="1">The sequence shown here is derived from an EMBL/GenBank/DDBJ whole genome shotgun (WGS) entry which is preliminary data.</text>
</comment>
<sequence length="430" mass="46072">MDDTGSNDADVLVPGRGQPFRDATLICGTEDASSSDERGRILYVGSTSDLPTKYTKLSAVKVPVLMPGLWDAHVHYFGEAEPNLDHLAILRPALAGMRAARDVAATLNAGYTSVREVGGYGIDFSQAIEEGWMPGPHIYSAGAPISQTAGHGDLHTQPIELMHHKIAQGLPLHLADGVEEAIKAVRLQIRRGAKVIKLCATGGVMSRIDSPRAAQFTPAELRAMVEEATRTNMYVAAHAHGTEGIIAALKAGVMTIEHGSYLTKEAIGLMKEKGAILVATRLIQVSGIRHPENMAEESYRKILTVERANKKSYQEAIQAGVKCALGSDLGISNVPSDFKHGMNGHEFYLAVDAGMTPLQAIEAGTANGPDTLGPQAPLSGQLKENYDADFIALTEDPIRNIEVLAQPNKITHVWKGGRCFKSPGKPITIH</sequence>
<reference evidence="1" key="1">
    <citation type="submission" date="2023-07" db="EMBL/GenBank/DDBJ databases">
        <title>Black Yeasts Isolated from many extreme environments.</title>
        <authorList>
            <person name="Coleine C."/>
            <person name="Stajich J.E."/>
            <person name="Selbmann L."/>
        </authorList>
    </citation>
    <scope>NUCLEOTIDE SEQUENCE</scope>
    <source>
        <strain evidence="1">CCFEE 5714</strain>
    </source>
</reference>
<evidence type="ECO:0000313" key="1">
    <source>
        <dbReference type="EMBL" id="KAK3712304.1"/>
    </source>
</evidence>
<dbReference type="Proteomes" id="UP001281147">
    <property type="component" value="Unassembled WGS sequence"/>
</dbReference>
<organism evidence="1 2">
    <name type="scientific">Vermiconidia calcicola</name>
    <dbReference type="NCBI Taxonomy" id="1690605"/>
    <lineage>
        <taxon>Eukaryota</taxon>
        <taxon>Fungi</taxon>
        <taxon>Dikarya</taxon>
        <taxon>Ascomycota</taxon>
        <taxon>Pezizomycotina</taxon>
        <taxon>Dothideomycetes</taxon>
        <taxon>Dothideomycetidae</taxon>
        <taxon>Mycosphaerellales</taxon>
        <taxon>Extremaceae</taxon>
        <taxon>Vermiconidia</taxon>
    </lineage>
</organism>
<protein>
    <submittedName>
        <fullName evidence="1">Uncharacterized protein</fullName>
    </submittedName>
</protein>
<proteinExistence type="predicted"/>
<accession>A0ACC3NAI3</accession>
<evidence type="ECO:0000313" key="2">
    <source>
        <dbReference type="Proteomes" id="UP001281147"/>
    </source>
</evidence>
<dbReference type="EMBL" id="JAUTXU010000070">
    <property type="protein sequence ID" value="KAK3712304.1"/>
    <property type="molecule type" value="Genomic_DNA"/>
</dbReference>
<gene>
    <name evidence="1" type="ORF">LTR37_009166</name>
</gene>
<keyword evidence="2" id="KW-1185">Reference proteome</keyword>